<dbReference type="KEGG" id="mico:GDR74_06985"/>
<keyword evidence="3" id="KW-1185">Reference proteome</keyword>
<reference evidence="2 3" key="1">
    <citation type="submission" date="2019-10" db="EMBL/GenBank/DDBJ databases">
        <title>Isolation, Identification of Microvirga thermotolerans HR1, a novel thermophilic bacterium and Comparative Genomics of the genus Microvirga.</title>
        <authorList>
            <person name="Li J."/>
            <person name="Zhang W."/>
            <person name="Lin M."/>
            <person name="Wang J."/>
        </authorList>
    </citation>
    <scope>NUCLEOTIDE SEQUENCE [LARGE SCALE GENOMIC DNA]</scope>
    <source>
        <strain evidence="2 3">HR1</strain>
    </source>
</reference>
<gene>
    <name evidence="2" type="ORF">GDR74_06985</name>
</gene>
<dbReference type="Proteomes" id="UP000325614">
    <property type="component" value="Chromosome"/>
</dbReference>
<feature type="chain" id="PRO_5024807812" description="PEBP family protein" evidence="1">
    <location>
        <begin position="24"/>
        <end position="243"/>
    </location>
</feature>
<organism evidence="2 3">
    <name type="scientific">Microvirga thermotolerans</name>
    <dbReference type="NCBI Taxonomy" id="2651334"/>
    <lineage>
        <taxon>Bacteria</taxon>
        <taxon>Pseudomonadati</taxon>
        <taxon>Pseudomonadota</taxon>
        <taxon>Alphaproteobacteria</taxon>
        <taxon>Hyphomicrobiales</taxon>
        <taxon>Methylobacteriaceae</taxon>
        <taxon>Microvirga</taxon>
    </lineage>
</organism>
<dbReference type="RefSeq" id="WP_152585633.1">
    <property type="nucleotide sequence ID" value="NZ_CP045423.1"/>
</dbReference>
<dbReference type="AlphaFoldDB" id="A0A5P9JW53"/>
<accession>A0A5P9JW53</accession>
<keyword evidence="1" id="KW-0732">Signal</keyword>
<sequence length="243" mass="25325">MTGSGFLLGATALLLLAAAPASAGEIEAQGSGKTRAAFDILAAGIRQDGEALVFTMKLKGEAGRAVPKPAGKLGGAPVWSYVWPTSLDPALVGFENKAGTLAFAVTAHPDFDDTPLFDEDGDGDPANDGRRWHSHWVVLVPDDACGPGALKVKDIPAGEKPRLPRTWPQLPVLIDSPGWHPTMTRDGISVKVPFEAGTALRGAKFDGVTAALRVNASVHAPLLCVTDVFKTASGDLSMPGRID</sequence>
<evidence type="ECO:0000313" key="2">
    <source>
        <dbReference type="EMBL" id="QFU15988.1"/>
    </source>
</evidence>
<dbReference type="EMBL" id="CP045423">
    <property type="protein sequence ID" value="QFU15988.1"/>
    <property type="molecule type" value="Genomic_DNA"/>
</dbReference>
<name>A0A5P9JW53_9HYPH</name>
<feature type="signal peptide" evidence="1">
    <location>
        <begin position="1"/>
        <end position="23"/>
    </location>
</feature>
<evidence type="ECO:0000313" key="3">
    <source>
        <dbReference type="Proteomes" id="UP000325614"/>
    </source>
</evidence>
<evidence type="ECO:0008006" key="4">
    <source>
        <dbReference type="Google" id="ProtNLM"/>
    </source>
</evidence>
<protein>
    <recommendedName>
        <fullName evidence="4">PEBP family protein</fullName>
    </recommendedName>
</protein>
<evidence type="ECO:0000256" key="1">
    <source>
        <dbReference type="SAM" id="SignalP"/>
    </source>
</evidence>
<proteinExistence type="predicted"/>